<evidence type="ECO:0000256" key="1">
    <source>
        <dbReference type="SAM" id="MobiDB-lite"/>
    </source>
</evidence>
<proteinExistence type="predicted"/>
<dbReference type="Pfam" id="PF07179">
    <property type="entry name" value="SseB"/>
    <property type="match status" value="1"/>
</dbReference>
<dbReference type="EMBL" id="CP035037">
    <property type="protein sequence ID" value="QAB16605.1"/>
    <property type="molecule type" value="Genomic_DNA"/>
</dbReference>
<keyword evidence="4" id="KW-1185">Reference proteome</keyword>
<accession>A0ABX5QCA1</accession>
<name>A0ABX5QCA1_9MICO</name>
<gene>
    <name evidence="3" type="ORF">Leucomu_00440</name>
</gene>
<feature type="domain" description="SseB protein N-terminal" evidence="2">
    <location>
        <begin position="41"/>
        <end position="133"/>
    </location>
</feature>
<evidence type="ECO:0000313" key="3">
    <source>
        <dbReference type="EMBL" id="QAB16605.1"/>
    </source>
</evidence>
<evidence type="ECO:0000313" key="4">
    <source>
        <dbReference type="Proteomes" id="UP000285768"/>
    </source>
</evidence>
<feature type="region of interest" description="Disordered" evidence="1">
    <location>
        <begin position="1"/>
        <end position="34"/>
    </location>
</feature>
<reference evidence="3 4" key="1">
    <citation type="submission" date="2019-01" db="EMBL/GenBank/DDBJ databases">
        <title>Leucobacter muris sp. nov. isolated from the nose of a laboratory mouse.</title>
        <authorList>
            <person name="Benga L."/>
            <person name="Sproeer C."/>
            <person name="Schumann P."/>
            <person name="Verbarg S."/>
            <person name="Bunk B."/>
            <person name="Engelhardt E."/>
            <person name="Benten P.M."/>
            <person name="Sager M."/>
        </authorList>
    </citation>
    <scope>NUCLEOTIDE SEQUENCE [LARGE SCALE GENOMIC DNA]</scope>
    <source>
        <strain evidence="3 4">DSM 101948</strain>
    </source>
</reference>
<dbReference type="Proteomes" id="UP000285768">
    <property type="component" value="Chromosome"/>
</dbReference>
<protein>
    <submittedName>
        <fullName evidence="3">SseB family protein</fullName>
    </submittedName>
</protein>
<evidence type="ECO:0000259" key="2">
    <source>
        <dbReference type="Pfam" id="PF07179"/>
    </source>
</evidence>
<organism evidence="3 4">
    <name type="scientific">Leucobacter muris</name>
    <dbReference type="NCBI Taxonomy" id="1935379"/>
    <lineage>
        <taxon>Bacteria</taxon>
        <taxon>Bacillati</taxon>
        <taxon>Actinomycetota</taxon>
        <taxon>Actinomycetes</taxon>
        <taxon>Micrococcales</taxon>
        <taxon>Microbacteriaceae</taxon>
        <taxon>Leucobacter</taxon>
    </lineage>
</organism>
<sequence length="173" mass="18952">MAENPQHPDPDAAAHPSEAADRAEAAIPAEVHPDYANEAVRDALRELQQQPDYERLAAFLNSLREGYLVADVTGTSSKKKGPRVRTIRSTKGQLVLPLFTSMAELRAVAPAERRADSKGVIMPAHEAIALIRTDRFVAAEFDKAGASLVVLRKYLALALEEEPVTAEQLEQMR</sequence>
<dbReference type="RefSeq" id="WP_128385987.1">
    <property type="nucleotide sequence ID" value="NZ_CP035037.1"/>
</dbReference>
<feature type="compositionally biased region" description="Basic and acidic residues" evidence="1">
    <location>
        <begin position="1"/>
        <end position="24"/>
    </location>
</feature>
<dbReference type="InterPro" id="IPR009839">
    <property type="entry name" value="SseB_N"/>
</dbReference>